<dbReference type="Pfam" id="PF05380">
    <property type="entry name" value="Peptidase_A17"/>
    <property type="match status" value="1"/>
</dbReference>
<protein>
    <submittedName>
        <fullName evidence="2">Uncharacterized protein</fullName>
    </submittedName>
</protein>
<keyword evidence="3" id="KW-1185">Reference proteome</keyword>
<name>A0A5N3ZY34_PHOPY</name>
<dbReference type="InterPro" id="IPR043128">
    <property type="entry name" value="Rev_trsase/Diguanyl_cyclase"/>
</dbReference>
<evidence type="ECO:0000256" key="1">
    <source>
        <dbReference type="SAM" id="MobiDB-lite"/>
    </source>
</evidence>
<dbReference type="Pfam" id="PF03564">
    <property type="entry name" value="DUF1759"/>
    <property type="match status" value="1"/>
</dbReference>
<dbReference type="Gene3D" id="3.30.70.270">
    <property type="match status" value="1"/>
</dbReference>
<dbReference type="PANTHER" id="PTHR47331:SF5">
    <property type="entry name" value="RIBONUCLEASE H"/>
    <property type="match status" value="1"/>
</dbReference>
<dbReference type="AlphaFoldDB" id="A0A5N3ZY34"/>
<dbReference type="InParanoid" id="A0A5N3ZY34"/>
<dbReference type="Gene3D" id="3.10.10.10">
    <property type="entry name" value="HIV Type 1 Reverse Transcriptase, subunit A, domain 1"/>
    <property type="match status" value="1"/>
</dbReference>
<dbReference type="PANTHER" id="PTHR47331">
    <property type="entry name" value="PHD-TYPE DOMAIN-CONTAINING PROTEIN"/>
    <property type="match status" value="1"/>
</dbReference>
<organism evidence="2 3">
    <name type="scientific">Photinus pyralis</name>
    <name type="common">Common eastern firefly</name>
    <name type="synonym">Lampyris pyralis</name>
    <dbReference type="NCBI Taxonomy" id="7054"/>
    <lineage>
        <taxon>Eukaryota</taxon>
        <taxon>Metazoa</taxon>
        <taxon>Ecdysozoa</taxon>
        <taxon>Arthropoda</taxon>
        <taxon>Hexapoda</taxon>
        <taxon>Insecta</taxon>
        <taxon>Pterygota</taxon>
        <taxon>Neoptera</taxon>
        <taxon>Endopterygota</taxon>
        <taxon>Coleoptera</taxon>
        <taxon>Polyphaga</taxon>
        <taxon>Elateriformia</taxon>
        <taxon>Elateroidea</taxon>
        <taxon>Lampyridae</taxon>
        <taxon>Lampyrinae</taxon>
        <taxon>Photinus</taxon>
    </lineage>
</organism>
<proteinExistence type="predicted"/>
<dbReference type="SUPFAM" id="SSF56672">
    <property type="entry name" value="DNA/RNA polymerases"/>
    <property type="match status" value="1"/>
</dbReference>
<dbReference type="EMBL" id="VVIM01002126">
    <property type="protein sequence ID" value="KAB0789971.1"/>
    <property type="molecule type" value="Genomic_DNA"/>
</dbReference>
<gene>
    <name evidence="2" type="ORF">PPYR_15741</name>
</gene>
<feature type="non-terminal residue" evidence="2">
    <location>
        <position position="985"/>
    </location>
</feature>
<feature type="region of interest" description="Disordered" evidence="1">
    <location>
        <begin position="393"/>
        <end position="413"/>
    </location>
</feature>
<dbReference type="Proteomes" id="UP000327044">
    <property type="component" value="Unassembled WGS sequence"/>
</dbReference>
<dbReference type="GO" id="GO:0071897">
    <property type="term" value="P:DNA biosynthetic process"/>
    <property type="evidence" value="ECO:0007669"/>
    <property type="project" value="UniProtKB-ARBA"/>
</dbReference>
<reference evidence="2 3" key="1">
    <citation type="journal article" date="2018" name="Elife">
        <title>Firefly genomes illuminate parallel origins of bioluminescence in beetles.</title>
        <authorList>
            <person name="Fallon T.R."/>
            <person name="Lower S.E."/>
            <person name="Chang C.H."/>
            <person name="Bessho-Uehara M."/>
            <person name="Martin G.J."/>
            <person name="Bewick A.J."/>
            <person name="Behringer M."/>
            <person name="Debat H.J."/>
            <person name="Wong I."/>
            <person name="Day J.C."/>
            <person name="Suvorov A."/>
            <person name="Silva C.J."/>
            <person name="Stanger-Hall K.F."/>
            <person name="Hall D.W."/>
            <person name="Schmitz R.J."/>
            <person name="Nelson D.R."/>
            <person name="Lewis S.M."/>
            <person name="Shigenobu S."/>
            <person name="Bybee S.M."/>
            <person name="Larracuente A.M."/>
            <person name="Oba Y."/>
            <person name="Weng J.K."/>
        </authorList>
    </citation>
    <scope>NUCLEOTIDE SEQUENCE [LARGE SCALE GENOMIC DNA]</scope>
    <source>
        <strain evidence="2">1611_PpyrPB1</strain>
        <tissue evidence="2">Whole body</tissue>
    </source>
</reference>
<dbReference type="InterPro" id="IPR008042">
    <property type="entry name" value="Retrotrans_Pao"/>
</dbReference>
<comment type="caution">
    <text evidence="2">The sequence shown here is derived from an EMBL/GenBank/DDBJ whole genome shotgun (WGS) entry which is preliminary data.</text>
</comment>
<dbReference type="InterPro" id="IPR005312">
    <property type="entry name" value="DUF1759"/>
</dbReference>
<accession>A0A5N3ZY34</accession>
<evidence type="ECO:0000313" key="3">
    <source>
        <dbReference type="Proteomes" id="UP000327044"/>
    </source>
</evidence>
<sequence>MASKKILTIRKEDLFKELTALSKKVRQCDFSIIVAKTYLRRMDTLEASFRALNVDIITYNVDKDKADIVNINDLEAFIELIDFINKNCLTVIENGASNVVATVGATATVNTKGPSLQKIQIPIFDGAIEKWENFISLFDSLVHNQEGIDDATKLQYLRLYTAKEAHATVSRFILQDSNYAPAYDALKKRYANNRRIAAFHIQRLVKFVNKGDLLHYLEVHRTSTSALANLQLNDLADFILFQIAYNNCDPKIKASFDNENASELPKLIELLDHVEKRARSHEMDVKCVLPTQSKTAFFAPPKPNQSRTHITQARTSSQPKCRYCNADHQTFHCQQFRELSPADRTNFIKSSHACFNCFGSHEVKDCKSKVLCRICNRAHHSLLHLPTAVPTVPSTASPPAISTTSSSTPLTSTDTAQERPAAVMSCVSTNQVLLATILCKIQDSFGNLHDVCALLDSASQRCLVTSKLANRLGLQCKGEARCILGVSGRESTSQGSVQLRLQSRFKPPAIYVTEASVLPHICDDLPTAELSPDLYRKFSQLPLADNQFHRQKKIDILLGADAHANLLTEETPNLIPGQPTAQRTKFGWVIFGATPELKPLCSATAMLIRSHPLESTLTRFWEIEQVSMPSAQTNPEDVIAEEHYINTHTRDSEGRYVLRLPFRPGTNPKELSNRSAAEKCLRSLERRLGRQPQVKLLYSAFMQEFIEMKHMQLGVSPSSYVLPHHCVMKESTSTKLRCVFNASAKDVTGTSLNQLLLPGPKLQADISDILIRFRFHNVALCSDIKMMFRQLAIHPEDRQHQHVFWRESPEHTLQEYEITRVVYGMASSSFLAQRTLRQLAADEGHRFPNAAIALVRDFYMDDYVGGSSSIAEAKQLRKELTELLDAGCMPLRKWSSSNPRVLDDIPDSHKEVPLEFSTGDPMLKILGLCYLPQEDAFSYRLKPFEGPATKRSVLGYVSRCYDPLGLLCGVICRAKQFIQSLWLLR</sequence>
<evidence type="ECO:0000313" key="2">
    <source>
        <dbReference type="EMBL" id="KAB0789971.1"/>
    </source>
</evidence>
<dbReference type="InterPro" id="IPR043502">
    <property type="entry name" value="DNA/RNA_pol_sf"/>
</dbReference>